<protein>
    <submittedName>
        <fullName evidence="1">Type II secretion system protein</fullName>
    </submittedName>
</protein>
<name>A0A9D1KRD9_9FIRM</name>
<dbReference type="EMBL" id="DVLW01000201">
    <property type="protein sequence ID" value="HIT94978.1"/>
    <property type="molecule type" value="Genomic_DNA"/>
</dbReference>
<gene>
    <name evidence="1" type="ORF">IAC43_07305</name>
</gene>
<evidence type="ECO:0000313" key="1">
    <source>
        <dbReference type="EMBL" id="HIT94978.1"/>
    </source>
</evidence>
<proteinExistence type="predicted"/>
<organism evidence="1 2">
    <name type="scientific">Candidatus Faecivivens stercoripullorum</name>
    <dbReference type="NCBI Taxonomy" id="2840805"/>
    <lineage>
        <taxon>Bacteria</taxon>
        <taxon>Bacillati</taxon>
        <taxon>Bacillota</taxon>
        <taxon>Clostridia</taxon>
        <taxon>Eubacteriales</taxon>
        <taxon>Oscillospiraceae</taxon>
        <taxon>Oscillospiraceae incertae sedis</taxon>
        <taxon>Candidatus Faecivivens</taxon>
    </lineage>
</organism>
<sequence>MAKSGGYTFIIEMLLVTLFFSLAAAVLLQVFVAARLKSDENVAKNRALIAAQSALETALVQDMEPQTVYWYDAAWQPLESDQEARYCVTVSCELEQTSQAGNLYLLSVTTDDLENDRQLLPVLSTRRIEREVDAQ</sequence>
<evidence type="ECO:0000313" key="2">
    <source>
        <dbReference type="Proteomes" id="UP000824160"/>
    </source>
</evidence>
<reference evidence="1" key="2">
    <citation type="journal article" date="2021" name="PeerJ">
        <title>Extensive microbial diversity within the chicken gut microbiome revealed by metagenomics and culture.</title>
        <authorList>
            <person name="Gilroy R."/>
            <person name="Ravi A."/>
            <person name="Getino M."/>
            <person name="Pursley I."/>
            <person name="Horton D.L."/>
            <person name="Alikhan N.F."/>
            <person name="Baker D."/>
            <person name="Gharbi K."/>
            <person name="Hall N."/>
            <person name="Watson M."/>
            <person name="Adriaenssens E.M."/>
            <person name="Foster-Nyarko E."/>
            <person name="Jarju S."/>
            <person name="Secka A."/>
            <person name="Antonio M."/>
            <person name="Oren A."/>
            <person name="Chaudhuri R.R."/>
            <person name="La Ragione R."/>
            <person name="Hildebrand F."/>
            <person name="Pallen M.J."/>
        </authorList>
    </citation>
    <scope>NUCLEOTIDE SEQUENCE</scope>
    <source>
        <strain evidence="1">ChiBcec7-5410</strain>
    </source>
</reference>
<dbReference type="AlphaFoldDB" id="A0A9D1KRD9"/>
<accession>A0A9D1KRD9</accession>
<dbReference type="Proteomes" id="UP000824160">
    <property type="component" value="Unassembled WGS sequence"/>
</dbReference>
<comment type="caution">
    <text evidence="1">The sequence shown here is derived from an EMBL/GenBank/DDBJ whole genome shotgun (WGS) entry which is preliminary data.</text>
</comment>
<reference evidence="1" key="1">
    <citation type="submission" date="2020-10" db="EMBL/GenBank/DDBJ databases">
        <authorList>
            <person name="Gilroy R."/>
        </authorList>
    </citation>
    <scope>NUCLEOTIDE SEQUENCE</scope>
    <source>
        <strain evidence="1">ChiBcec7-5410</strain>
    </source>
</reference>